<dbReference type="STRING" id="1921421.M493_05130"/>
<keyword evidence="1" id="KW-0812">Transmembrane</keyword>
<protein>
    <submittedName>
        <fullName evidence="2">Uncharacterized protein</fullName>
    </submittedName>
</protein>
<evidence type="ECO:0000256" key="1">
    <source>
        <dbReference type="SAM" id="Phobius"/>
    </source>
</evidence>
<dbReference type="KEGG" id="gjf:M493_05130"/>
<sequence length="66" mass="7443">MKTGVPAWCGDACFAIDPLCRHGLERLTDYMMGESGCLADCNRRRRYIVVRNASLVFVVVFFLLGK</sequence>
<evidence type="ECO:0000313" key="3">
    <source>
        <dbReference type="Proteomes" id="UP000015500"/>
    </source>
</evidence>
<gene>
    <name evidence="2" type="ORF">M493_05130</name>
</gene>
<keyword evidence="3" id="KW-1185">Reference proteome</keyword>
<keyword evidence="1" id="KW-1133">Transmembrane helix</keyword>
<dbReference type="EMBL" id="CP006254">
    <property type="protein sequence ID" value="AGT31325.1"/>
    <property type="molecule type" value="Genomic_DNA"/>
</dbReference>
<accession>S5ZB39</accession>
<reference evidence="2 3" key="1">
    <citation type="journal article" date="2014" name="Genome Announc.">
        <title>Complete Genome Sequence of the Thermophilic Polychlorinated Biphenyl Degrader Geobacillus sp. Strain JF8 (NBRC 109937).</title>
        <authorList>
            <person name="Shintani M."/>
            <person name="Ohtsubo Y."/>
            <person name="Fukuda K."/>
            <person name="Hosoyama A."/>
            <person name="Ohji S."/>
            <person name="Yamazoe A."/>
            <person name="Fujita N."/>
            <person name="Nagata Y."/>
            <person name="Tsuda M."/>
            <person name="Hatta T."/>
            <person name="Kimbara K."/>
        </authorList>
    </citation>
    <scope>NUCLEOTIDE SEQUENCE [LARGE SCALE GENOMIC DNA]</scope>
    <source>
        <strain evidence="2 3">JF8</strain>
    </source>
</reference>
<dbReference type="HOGENOM" id="CLU_2824963_0_0_9"/>
<dbReference type="Proteomes" id="UP000015500">
    <property type="component" value="Chromosome"/>
</dbReference>
<keyword evidence="1" id="KW-0472">Membrane</keyword>
<name>S5ZB39_GEOG3</name>
<dbReference type="AlphaFoldDB" id="S5ZB39"/>
<evidence type="ECO:0000313" key="2">
    <source>
        <dbReference type="EMBL" id="AGT31325.1"/>
    </source>
</evidence>
<proteinExistence type="predicted"/>
<feature type="transmembrane region" description="Helical" evidence="1">
    <location>
        <begin position="48"/>
        <end position="65"/>
    </location>
</feature>
<organism evidence="2 3">
    <name type="scientific">Geobacillus genomosp. 3</name>
    <dbReference type="NCBI Taxonomy" id="1921421"/>
    <lineage>
        <taxon>Bacteria</taxon>
        <taxon>Bacillati</taxon>
        <taxon>Bacillota</taxon>
        <taxon>Bacilli</taxon>
        <taxon>Bacillales</taxon>
        <taxon>Anoxybacillaceae</taxon>
        <taxon>Geobacillus</taxon>
    </lineage>
</organism>